<protein>
    <submittedName>
        <fullName evidence="2">Portal protein</fullName>
    </submittedName>
</protein>
<name>A0A8S5MQV6_9CAUD</name>
<proteinExistence type="predicted"/>
<feature type="region of interest" description="Disordered" evidence="1">
    <location>
        <begin position="627"/>
        <end position="656"/>
    </location>
</feature>
<evidence type="ECO:0000256" key="1">
    <source>
        <dbReference type="SAM" id="MobiDB-lite"/>
    </source>
</evidence>
<sequence>MKIKEELGLAQRIHDSRSDATLEIQDHLARRVKQDFDAAVRHRNTVSFGDATADEVLHRCYNQYFGEIPCDIKKAFGNMPSVNLSQLKISALNAWLRDLIFGSGGIPFAVEPTPVPELSESMVEEVLIKVKDVLFGGQGDMPSTRAELQELIDKEKYATRELMIAKAKEASKLMETEMWDQCVEGGFKKAVLKFLQDFCIYPYAVLEGPTPEIRTRMVWQGDSLKAKDEVIYAVNRVSPFDFFWSPDSTNAQDGSYVIIRKRYSKQQLMKMASLPSYIQENVIAALEHFANRNTSVNWLSPNPEEGGNIISWDGNSPLEVLKYHGAVKGEILKEYGVKGVEDNEYYECIIHTLGHFTLKVIINPNPNANIRPVFVTSYETTGNGVMGFGIAQKIRDTERAFHACLRGMIKNMEYSSGPIGEVDFTRIAQWVEDGKVGEVEPYTLNPTDPDPVGGGRPAYVFHNFPNYTGALSNVCQWFMSLADIVTQIPASIHGQPVGTGANRTFRGMSMLYGNALKGVQSGITNFDEDVISPFAESLYMLNLKFNPKKEIKGDAKVVARGASGLMERELKKNDMIEAAQIVIGLGQTGRVQPGTLDKAIDRVLEALDLADENAEKVLRSIMGEESLDLSQLAPPPQGGVTPQTEATPQTQQTPQV</sequence>
<dbReference type="EMBL" id="BK014959">
    <property type="protein sequence ID" value="DAD84347.1"/>
    <property type="molecule type" value="Genomic_DNA"/>
</dbReference>
<organism evidence="2">
    <name type="scientific">Podoviridae sp. ctUS21</name>
    <dbReference type="NCBI Taxonomy" id="2826557"/>
    <lineage>
        <taxon>Viruses</taxon>
        <taxon>Duplodnaviria</taxon>
        <taxon>Heunggongvirae</taxon>
        <taxon>Uroviricota</taxon>
        <taxon>Caudoviricetes</taxon>
    </lineage>
</organism>
<feature type="compositionally biased region" description="Low complexity" evidence="1">
    <location>
        <begin position="641"/>
        <end position="656"/>
    </location>
</feature>
<reference evidence="2" key="1">
    <citation type="journal article" date="2021" name="Proc. Natl. Acad. Sci. U.S.A.">
        <title>A Catalog of Tens of Thousands of Viruses from Human Metagenomes Reveals Hidden Associations with Chronic Diseases.</title>
        <authorList>
            <person name="Tisza M.J."/>
            <person name="Buck C.B."/>
        </authorList>
    </citation>
    <scope>NUCLEOTIDE SEQUENCE</scope>
    <source>
        <strain evidence="2">CtUS21</strain>
    </source>
</reference>
<evidence type="ECO:0000313" key="2">
    <source>
        <dbReference type="EMBL" id="DAD84347.1"/>
    </source>
</evidence>
<accession>A0A8S5MQV6</accession>